<name>A0A914LTL9_MELIC</name>
<dbReference type="Proteomes" id="UP000887563">
    <property type="component" value="Unplaced"/>
</dbReference>
<keyword evidence="1" id="KW-1185">Reference proteome</keyword>
<evidence type="ECO:0000313" key="1">
    <source>
        <dbReference type="Proteomes" id="UP000887563"/>
    </source>
</evidence>
<dbReference type="WBParaSite" id="Minc3s00877g18386">
    <property type="protein sequence ID" value="Minc3s00877g18386"/>
    <property type="gene ID" value="Minc3s00877g18386"/>
</dbReference>
<sequence>MTASELEPSFPFFFSPVAAAPSHPAAFRPLVAALLAHSLLELLHVGIEPLQQPHHTQRATTTSTAFTTTVNNGCRRRVLPVRRCWCCCWRLQIRLPRSLRGAAPASYGPEKRQLVDGTQRDVMVQRQRDRGIKKKGWSRCFGEQPAINNPISTQLM</sequence>
<reference evidence="2" key="1">
    <citation type="submission" date="2022-11" db="UniProtKB">
        <authorList>
            <consortium name="WormBaseParasite"/>
        </authorList>
    </citation>
    <scope>IDENTIFICATION</scope>
</reference>
<evidence type="ECO:0000313" key="2">
    <source>
        <dbReference type="WBParaSite" id="Minc3s00877g18386"/>
    </source>
</evidence>
<proteinExistence type="predicted"/>
<accession>A0A914LTL9</accession>
<organism evidence="1 2">
    <name type="scientific">Meloidogyne incognita</name>
    <name type="common">Southern root-knot nematode worm</name>
    <name type="synonym">Oxyuris incognita</name>
    <dbReference type="NCBI Taxonomy" id="6306"/>
    <lineage>
        <taxon>Eukaryota</taxon>
        <taxon>Metazoa</taxon>
        <taxon>Ecdysozoa</taxon>
        <taxon>Nematoda</taxon>
        <taxon>Chromadorea</taxon>
        <taxon>Rhabditida</taxon>
        <taxon>Tylenchina</taxon>
        <taxon>Tylenchomorpha</taxon>
        <taxon>Tylenchoidea</taxon>
        <taxon>Meloidogynidae</taxon>
        <taxon>Meloidogyninae</taxon>
        <taxon>Meloidogyne</taxon>
        <taxon>Meloidogyne incognita group</taxon>
    </lineage>
</organism>
<dbReference type="AlphaFoldDB" id="A0A914LTL9"/>
<protein>
    <submittedName>
        <fullName evidence="2">Candidate secreted effector</fullName>
    </submittedName>
</protein>